<evidence type="ECO:0000259" key="5">
    <source>
        <dbReference type="Pfam" id="PF10193"/>
    </source>
</evidence>
<dbReference type="EMBL" id="LR862131">
    <property type="protein sequence ID" value="CAD1837063.1"/>
    <property type="molecule type" value="Genomic_DNA"/>
</dbReference>
<name>A0A6V7Q205_ANACO</name>
<feature type="domain" description="Telomere length regulation protein conserved" evidence="5">
    <location>
        <begin position="548"/>
        <end position="659"/>
    </location>
</feature>
<dbReference type="AlphaFoldDB" id="A0A6V7Q205"/>
<dbReference type="Pfam" id="PF10193">
    <property type="entry name" value="Telomere_reg-2"/>
    <property type="match status" value="1"/>
</dbReference>
<organism evidence="7">
    <name type="scientific">Ananas comosus var. bracteatus</name>
    <name type="common">red pineapple</name>
    <dbReference type="NCBI Taxonomy" id="296719"/>
    <lineage>
        <taxon>Eukaryota</taxon>
        <taxon>Viridiplantae</taxon>
        <taxon>Streptophyta</taxon>
        <taxon>Embryophyta</taxon>
        <taxon>Tracheophyta</taxon>
        <taxon>Spermatophyta</taxon>
        <taxon>Magnoliopsida</taxon>
        <taxon>Liliopsida</taxon>
        <taxon>Poales</taxon>
        <taxon>Bromeliaceae</taxon>
        <taxon>Bromelioideae</taxon>
        <taxon>Ananas</taxon>
    </lineage>
</organism>
<dbReference type="Pfam" id="PF25320">
    <property type="entry name" value="TELO2_ARM"/>
    <property type="match status" value="1"/>
</dbReference>
<feature type="compositionally biased region" description="Basic and acidic residues" evidence="4">
    <location>
        <begin position="458"/>
        <end position="482"/>
    </location>
</feature>
<comment type="subcellular location">
    <subcellularLocation>
        <location evidence="1">Cytoplasm</location>
    </subcellularLocation>
</comment>
<dbReference type="PANTHER" id="PTHR15830">
    <property type="entry name" value="TELOMERE LENGTH REGULATION PROTEIN TEL2 FAMILY MEMBER"/>
    <property type="match status" value="1"/>
</dbReference>
<evidence type="ECO:0000259" key="6">
    <source>
        <dbReference type="Pfam" id="PF25320"/>
    </source>
</evidence>
<evidence type="ECO:0000313" key="7">
    <source>
        <dbReference type="EMBL" id="CAD1837063.1"/>
    </source>
</evidence>
<protein>
    <submittedName>
        <fullName evidence="7">Uncharacterized protein</fullName>
    </submittedName>
</protein>
<gene>
    <name evidence="7" type="ORF">CB5_LOCUS20274</name>
</gene>
<dbReference type="GO" id="GO:0042162">
    <property type="term" value="F:telomeric DNA binding"/>
    <property type="evidence" value="ECO:0007669"/>
    <property type="project" value="TreeGrafter"/>
</dbReference>
<evidence type="ECO:0000256" key="3">
    <source>
        <dbReference type="ARBA" id="ARBA00022490"/>
    </source>
</evidence>
<dbReference type="FunFam" id="1.25.40.720:FF:000002">
    <property type="entry name" value="Embryo defective 2423"/>
    <property type="match status" value="1"/>
</dbReference>
<evidence type="ECO:0000256" key="1">
    <source>
        <dbReference type="ARBA" id="ARBA00004496"/>
    </source>
</evidence>
<evidence type="ECO:0000256" key="4">
    <source>
        <dbReference type="SAM" id="MobiDB-lite"/>
    </source>
</evidence>
<dbReference type="Gene3D" id="1.25.40.720">
    <property type="entry name" value="Telomere length regulation protein 2, C-terminal domain"/>
    <property type="match status" value="1"/>
</dbReference>
<dbReference type="GO" id="GO:0051083">
    <property type="term" value="P:'de novo' cotranslational protein folding"/>
    <property type="evidence" value="ECO:0007669"/>
    <property type="project" value="TreeGrafter"/>
</dbReference>
<feature type="region of interest" description="Disordered" evidence="4">
    <location>
        <begin position="455"/>
        <end position="540"/>
    </location>
</feature>
<feature type="compositionally biased region" description="Basic and acidic residues" evidence="4">
    <location>
        <begin position="503"/>
        <end position="518"/>
    </location>
</feature>
<proteinExistence type="inferred from homology"/>
<dbReference type="GO" id="GO:0051879">
    <property type="term" value="F:Hsp90 protein binding"/>
    <property type="evidence" value="ECO:0007669"/>
    <property type="project" value="TreeGrafter"/>
</dbReference>
<keyword evidence="3" id="KW-0963">Cytoplasm</keyword>
<dbReference type="InterPro" id="IPR019337">
    <property type="entry name" value="Telomere_length_regulation_dom"/>
</dbReference>
<reference evidence="7" key="1">
    <citation type="submission" date="2020-07" db="EMBL/GenBank/DDBJ databases">
        <authorList>
            <person name="Lin J."/>
        </authorList>
    </citation>
    <scope>NUCLEOTIDE SEQUENCE</scope>
</reference>
<dbReference type="SUPFAM" id="SSF48371">
    <property type="entry name" value="ARM repeat"/>
    <property type="match status" value="1"/>
</dbReference>
<comment type="similarity">
    <text evidence="2">Belongs to the TEL2 family.</text>
</comment>
<dbReference type="InterPro" id="IPR057348">
    <property type="entry name" value="TELO2_ARM"/>
</dbReference>
<evidence type="ECO:0000256" key="2">
    <source>
        <dbReference type="ARBA" id="ARBA00006133"/>
    </source>
</evidence>
<feature type="domain" description="TELO2 ARM repeat" evidence="6">
    <location>
        <begin position="203"/>
        <end position="442"/>
    </location>
</feature>
<dbReference type="InterPro" id="IPR038528">
    <property type="entry name" value="TEL2_C_sf"/>
</dbReference>
<dbReference type="GO" id="GO:0005829">
    <property type="term" value="C:cytosol"/>
    <property type="evidence" value="ECO:0007669"/>
    <property type="project" value="TreeGrafter"/>
</dbReference>
<dbReference type="InterPro" id="IPR016024">
    <property type="entry name" value="ARM-type_fold"/>
</dbReference>
<dbReference type="PANTHER" id="PTHR15830:SF10">
    <property type="entry name" value="TELOMERE LENGTH REGULATION PROTEIN TEL2 HOMOLOG"/>
    <property type="match status" value="1"/>
</dbReference>
<dbReference type="InterPro" id="IPR051970">
    <property type="entry name" value="TEL2_Regulation"/>
</dbReference>
<sequence>MEKEAKAGGSGREREELETLTITKVAEVSAAIDGAKHVDEVIRALHSVAALLFPSIPRSSPVRSRTTNSIPHSYPFRYRDVASKWLADFPKLARKQVYDSFFVEGPTTEIVQALVPSLKQKGSTNDDFNVICSNIERLLMLCLLENEGVCLMVGEFGLLDEQDNNILKPDKVTFISRISQLLSSIPDKFLLVAVYSYWILFSDVIVAEVIPRILSLVQSFLSSNANLVVPDVINSNPKSHFWLNMVEAIKDQYAVEKFSEEMLRQLASTSISDVEVYWILWILFSKNFKFGSFVRGMFVDKFLLWKVFPLCCLRWILQFAVFECPPNSDAQMEGRKTPHFLNSLQLLISIWSRREFVQSSSMEQQAYLTAAVGLCLERISKEELDATKDALSNILQGVSCRLESPIDLVRRMASSIALVFSKVVDPKNPLYLDDNCCEPVDWEFGMLPQRKQIAAASHNEDENKSKLFLREDRKSASDEKKQRVIKHTSAENNALIQELADPDENRNPVEVNGEHFSGEEDDDDSSDSSLKPYDLSDDDTDLQRKFSQLGDIAAALRKHDDPDGVEKALDAAEKLIRASPDELSHNSGDLVKALVHVRCSDVAMEGEEDSAEEKRQKALVALLVTCPFESLDVMTKMLYSSNIDVGQRILIIDIMTEAAQELCNTKVVKREQKQGELVSAVSQPWYIPSSRGPPGAGPWKEVSEPGTFLSWSHRYEREIPSRPGQTKAGKSRKWSLGKAKDLQVEWSQNRFPLYAAAFMLPAMQGFDKRKHGVDLLNRDFIVLGKLIYMLGVCMKCMAMHPEASALAPALLDMIRSRDVSNHAEAYVRRSVLFAASCILIALHPTYVASSLIEGNQEISSGLEWIRTWALHVSEADPDTECASMALTCLQLHAEMALQTSRALEAADQFKAQTRTLPPKLDNIIIPFSSTKF</sequence>
<accession>A0A6V7Q205</accession>